<dbReference type="EMBL" id="CAEMXZ010000198">
    <property type="protein sequence ID" value="CAB4324697.1"/>
    <property type="molecule type" value="Genomic_DNA"/>
</dbReference>
<feature type="region of interest" description="Disordered" evidence="1">
    <location>
        <begin position="182"/>
        <end position="212"/>
    </location>
</feature>
<feature type="compositionally biased region" description="Basic residues" evidence="1">
    <location>
        <begin position="182"/>
        <end position="192"/>
    </location>
</feature>
<accession>A0A6J7KJ62</accession>
<reference evidence="3" key="1">
    <citation type="submission" date="2020-05" db="EMBL/GenBank/DDBJ databases">
        <authorList>
            <person name="Chiriac C."/>
            <person name="Salcher M."/>
            <person name="Ghai R."/>
            <person name="Kavagutti S V."/>
        </authorList>
    </citation>
    <scope>NUCLEOTIDE SEQUENCE</scope>
</reference>
<sequence>MTANSGKRRVPAIAMAEEPDAISIDLVVEGIVRVGIASEHAVDLGGDVGRTIHVVLILRHHGVDEIVDRCVAGVVGGDHDESLTGEVLSDERGDEVQTATAMGVDGQRQLVLGHDRRIGDGDLGVGIGGGQQRITSWGASRAGSDRVPDRDIERTIAGGIDDLDRAETDAIRAGSSRIGHGRLGRGILRRGRAATAGETKGHSEDERERADE</sequence>
<dbReference type="EMBL" id="CAFBNC010000161">
    <property type="protein sequence ID" value="CAB4955475.1"/>
    <property type="molecule type" value="Genomic_DNA"/>
</dbReference>
<evidence type="ECO:0000256" key="1">
    <source>
        <dbReference type="SAM" id="MobiDB-lite"/>
    </source>
</evidence>
<dbReference type="AlphaFoldDB" id="A0A6J7KJ62"/>
<name>A0A6J7KJ62_9ZZZZ</name>
<protein>
    <submittedName>
        <fullName evidence="3">Unannotated protein</fullName>
    </submittedName>
</protein>
<evidence type="ECO:0000313" key="2">
    <source>
        <dbReference type="EMBL" id="CAB4324697.1"/>
    </source>
</evidence>
<organism evidence="3">
    <name type="scientific">freshwater metagenome</name>
    <dbReference type="NCBI Taxonomy" id="449393"/>
    <lineage>
        <taxon>unclassified sequences</taxon>
        <taxon>metagenomes</taxon>
        <taxon>ecological metagenomes</taxon>
    </lineage>
</organism>
<proteinExistence type="predicted"/>
<feature type="compositionally biased region" description="Basic and acidic residues" evidence="1">
    <location>
        <begin position="199"/>
        <end position="212"/>
    </location>
</feature>
<evidence type="ECO:0000313" key="3">
    <source>
        <dbReference type="EMBL" id="CAB4955475.1"/>
    </source>
</evidence>
<gene>
    <name evidence="2" type="ORF">UFOPK1392_02473</name>
    <name evidence="3" type="ORF">UFOPK3733_02134</name>
</gene>